<dbReference type="EMBL" id="LDJM01000032">
    <property type="protein sequence ID" value="KRG75246.1"/>
    <property type="molecule type" value="Genomic_DNA"/>
</dbReference>
<evidence type="ECO:0000256" key="4">
    <source>
        <dbReference type="ARBA" id="ARBA00022605"/>
    </source>
</evidence>
<evidence type="ECO:0000259" key="9">
    <source>
        <dbReference type="Pfam" id="PF00275"/>
    </source>
</evidence>
<evidence type="ECO:0000256" key="8">
    <source>
        <dbReference type="HAMAP-Rule" id="MF_00210"/>
    </source>
</evidence>
<feature type="binding site" evidence="8">
    <location>
        <position position="172"/>
    </location>
    <ligand>
        <name>3-phosphoshikimate</name>
        <dbReference type="ChEBI" id="CHEBI:145989"/>
    </ligand>
</feature>
<feature type="binding site" evidence="8">
    <location>
        <position position="127"/>
    </location>
    <ligand>
        <name>phosphoenolpyruvate</name>
        <dbReference type="ChEBI" id="CHEBI:58702"/>
    </ligand>
</feature>
<accession>A0A0R0DBI7</accession>
<comment type="function">
    <text evidence="8">Catalyzes the transfer of the enolpyruvyl moiety of phosphoenolpyruvate (PEP) to the 5-hydroxyl of shikimate-3-phosphate (S3P) to produce enolpyruvyl shikimate-3-phosphate and inorganic phosphate.</text>
</comment>
<dbReference type="PROSITE" id="PS00104">
    <property type="entry name" value="EPSP_SYNTHASE_1"/>
    <property type="match status" value="1"/>
</dbReference>
<evidence type="ECO:0000313" key="11">
    <source>
        <dbReference type="Proteomes" id="UP000050956"/>
    </source>
</evidence>
<feature type="active site" description="Proton acceptor" evidence="8">
    <location>
        <position position="320"/>
    </location>
</feature>
<dbReference type="RefSeq" id="WP_057638626.1">
    <property type="nucleotide sequence ID" value="NZ_LDJM01000032.1"/>
</dbReference>
<comment type="catalytic activity">
    <reaction evidence="7">
        <text>3-phosphoshikimate + phosphoenolpyruvate = 5-O-(1-carboxyvinyl)-3-phosphoshikimate + phosphate</text>
        <dbReference type="Rhea" id="RHEA:21256"/>
        <dbReference type="ChEBI" id="CHEBI:43474"/>
        <dbReference type="ChEBI" id="CHEBI:57701"/>
        <dbReference type="ChEBI" id="CHEBI:58702"/>
        <dbReference type="ChEBI" id="CHEBI:145989"/>
        <dbReference type="EC" id="2.5.1.19"/>
    </reaction>
    <physiologicalReaction direction="left-to-right" evidence="7">
        <dbReference type="Rhea" id="RHEA:21257"/>
    </physiologicalReaction>
</comment>
<dbReference type="GO" id="GO:0005737">
    <property type="term" value="C:cytoplasm"/>
    <property type="evidence" value="ECO:0007669"/>
    <property type="project" value="UniProtKB-SubCell"/>
</dbReference>
<comment type="pathway">
    <text evidence="1 8">Metabolic intermediate biosynthesis; chorismate biosynthesis; chorismate from D-erythrose 4-phosphate and phosphoenolpyruvate: step 6/7.</text>
</comment>
<dbReference type="NCBIfam" id="TIGR01356">
    <property type="entry name" value="aroA"/>
    <property type="match status" value="1"/>
</dbReference>
<dbReference type="PROSITE" id="PS00885">
    <property type="entry name" value="EPSP_SYNTHASE_2"/>
    <property type="match status" value="1"/>
</dbReference>
<feature type="binding site" evidence="8">
    <location>
        <position position="26"/>
    </location>
    <ligand>
        <name>3-phosphoshikimate</name>
        <dbReference type="ChEBI" id="CHEBI:145989"/>
    </ligand>
</feature>
<evidence type="ECO:0000256" key="5">
    <source>
        <dbReference type="ARBA" id="ARBA00022679"/>
    </source>
</evidence>
<comment type="caution">
    <text evidence="8">Lacks conserved residue(s) required for the propagation of feature annotation.</text>
</comment>
<comment type="similarity">
    <text evidence="2 8">Belongs to the EPSP synthase family.</text>
</comment>
<dbReference type="PATRIC" id="fig|336566.3.peg.1984"/>
<feature type="binding site" evidence="8">
    <location>
        <position position="99"/>
    </location>
    <ligand>
        <name>phosphoenolpyruvate</name>
        <dbReference type="ChEBI" id="CHEBI:58702"/>
    </ligand>
</feature>
<dbReference type="AlphaFoldDB" id="A0A0R0DBI7"/>
<dbReference type="Gene3D" id="3.65.10.10">
    <property type="entry name" value="Enolpyruvate transferase domain"/>
    <property type="match status" value="2"/>
</dbReference>
<feature type="binding site" evidence="8">
    <location>
        <position position="26"/>
    </location>
    <ligand>
        <name>phosphoenolpyruvate</name>
        <dbReference type="ChEBI" id="CHEBI:58702"/>
    </ligand>
</feature>
<feature type="binding site" evidence="8">
    <location>
        <position position="392"/>
    </location>
    <ligand>
        <name>phosphoenolpyruvate</name>
        <dbReference type="ChEBI" id="CHEBI:58702"/>
    </ligand>
</feature>
<dbReference type="InterPro" id="IPR006264">
    <property type="entry name" value="EPSP_synthase"/>
</dbReference>
<gene>
    <name evidence="8" type="primary">aroA</name>
    <name evidence="10" type="ORF">ABB30_12400</name>
</gene>
<evidence type="ECO:0000256" key="7">
    <source>
        <dbReference type="ARBA" id="ARBA00044633"/>
    </source>
</evidence>
<proteinExistence type="inferred from homology"/>
<reference evidence="10 11" key="1">
    <citation type="submission" date="2015-05" db="EMBL/GenBank/DDBJ databases">
        <title>Genome sequencing and analysis of members of genus Stenotrophomonas.</title>
        <authorList>
            <person name="Patil P.P."/>
            <person name="Midha S."/>
            <person name="Patil P.B."/>
        </authorList>
    </citation>
    <scope>NUCLEOTIDE SEQUENCE [LARGE SCALE GENOMIC DNA]</scope>
    <source>
        <strain evidence="10 11">DSM 24757</strain>
    </source>
</reference>
<keyword evidence="5 8" id="KW-0808">Transferase</keyword>
<dbReference type="GO" id="GO:0003866">
    <property type="term" value="F:3-phosphoshikimate 1-carboxyvinyltransferase activity"/>
    <property type="evidence" value="ECO:0007669"/>
    <property type="project" value="UniProtKB-UniRule"/>
</dbReference>
<dbReference type="CDD" id="cd01556">
    <property type="entry name" value="EPSP_synthase"/>
    <property type="match status" value="1"/>
</dbReference>
<dbReference type="STRING" id="336566.ABB30_12400"/>
<feature type="binding site" evidence="8">
    <location>
        <position position="31"/>
    </location>
    <ligand>
        <name>3-phosphoshikimate</name>
        <dbReference type="ChEBI" id="CHEBI:145989"/>
    </ligand>
</feature>
<dbReference type="PIRSF" id="PIRSF000505">
    <property type="entry name" value="EPSPS"/>
    <property type="match status" value="1"/>
</dbReference>
<dbReference type="UniPathway" id="UPA00053">
    <property type="reaction ID" value="UER00089"/>
</dbReference>
<dbReference type="PANTHER" id="PTHR21090">
    <property type="entry name" value="AROM/DEHYDROQUINATE SYNTHASE"/>
    <property type="match status" value="1"/>
</dbReference>
<dbReference type="PANTHER" id="PTHR21090:SF5">
    <property type="entry name" value="PENTAFUNCTIONAL AROM POLYPEPTIDE"/>
    <property type="match status" value="1"/>
</dbReference>
<sequence length="438" mass="45290">MSDPHSYWIATPGTALHGELSVPGDKSISHRAVMFAALADGSSRIDGFLEGEDTRATARIFEQLGVRIEIPSGSTRIVHGVGVDGLKAPQQALDCGNAGTGMRLLAGLLAAQSFDSTLTGDASLSKRPMRRVTGPLAQMGARIDTGDDGTPPLHIHGGQALTGIDYALPVASAQVKSALLLAGLYAEGETSVLEPHPTRDYTERMLRAFGVAIDFSPGQARLRGGQRLRATDVVVPADFSSAAFFLVAASIIPGSQLLLRQVGLNPRRTGLLAALKLMGADISTSNHAQQGGEEVADLHVRYAPLHGAVIPEALVPDMIDEFPALFVAAAAATGQTVISGAAELRVKESDRLAAMATGLRSLGIQVDEVADGATIHGGVIGPGSIQAHGDHRIAMAFAIAGQLATGPVRVNDVANVATSFPGFDSLARGCGFALQAGQ</sequence>
<feature type="binding site" evidence="8">
    <location>
        <position position="351"/>
    </location>
    <ligand>
        <name>phosphoenolpyruvate</name>
        <dbReference type="ChEBI" id="CHEBI:58702"/>
    </ligand>
</feature>
<dbReference type="InterPro" id="IPR001986">
    <property type="entry name" value="Enolpyruvate_Tfrase_dom"/>
</dbReference>
<dbReference type="InterPro" id="IPR013792">
    <property type="entry name" value="RNA3'P_cycl/enolpyr_Trfase_a/b"/>
</dbReference>
<feature type="binding site" evidence="8">
    <location>
        <position position="174"/>
    </location>
    <ligand>
        <name>phosphoenolpyruvate</name>
        <dbReference type="ChEBI" id="CHEBI:58702"/>
    </ligand>
</feature>
<keyword evidence="3 8" id="KW-0963">Cytoplasm</keyword>
<comment type="subcellular location">
    <subcellularLocation>
        <location evidence="8">Cytoplasm</location>
    </subcellularLocation>
</comment>
<dbReference type="HAMAP" id="MF_00210">
    <property type="entry name" value="EPSP_synth"/>
    <property type="match status" value="1"/>
</dbReference>
<dbReference type="GO" id="GO:0009073">
    <property type="term" value="P:aromatic amino acid family biosynthetic process"/>
    <property type="evidence" value="ECO:0007669"/>
    <property type="project" value="UniProtKB-KW"/>
</dbReference>
<evidence type="ECO:0000256" key="6">
    <source>
        <dbReference type="ARBA" id="ARBA00023141"/>
    </source>
</evidence>
<dbReference type="SUPFAM" id="SSF55205">
    <property type="entry name" value="EPT/RTPC-like"/>
    <property type="match status" value="1"/>
</dbReference>
<dbReference type="EC" id="2.5.1.19" evidence="8"/>
<evidence type="ECO:0000256" key="2">
    <source>
        <dbReference type="ARBA" id="ARBA00009948"/>
    </source>
</evidence>
<dbReference type="InterPro" id="IPR036968">
    <property type="entry name" value="Enolpyruvate_Tfrase_sf"/>
</dbReference>
<keyword evidence="11" id="KW-1185">Reference proteome</keyword>
<feature type="binding site" evidence="8">
    <location>
        <position position="27"/>
    </location>
    <ligand>
        <name>3-phosphoshikimate</name>
        <dbReference type="ChEBI" id="CHEBI:145989"/>
    </ligand>
</feature>
<protein>
    <recommendedName>
        <fullName evidence="8">3-phosphoshikimate 1-carboxyvinyltransferase</fullName>
        <ecNumber evidence="8">2.5.1.19</ecNumber>
    </recommendedName>
    <alternativeName>
        <fullName evidence="8">5-enolpyruvylshikimate-3-phosphate synthase</fullName>
        <shortName evidence="8">EPSP synthase</shortName>
        <shortName evidence="8">EPSPS</shortName>
    </alternativeName>
</protein>
<feature type="binding site" evidence="8">
    <location>
        <position position="347"/>
    </location>
    <ligand>
        <name>3-phosphoshikimate</name>
        <dbReference type="ChEBI" id="CHEBI:145989"/>
    </ligand>
</feature>
<organism evidence="10 11">
    <name type="scientific">Stenotrophomonas ginsengisoli</name>
    <dbReference type="NCBI Taxonomy" id="336566"/>
    <lineage>
        <taxon>Bacteria</taxon>
        <taxon>Pseudomonadati</taxon>
        <taxon>Pseudomonadota</taxon>
        <taxon>Gammaproteobacteria</taxon>
        <taxon>Lysobacterales</taxon>
        <taxon>Lysobacteraceae</taxon>
        <taxon>Stenotrophomonas</taxon>
    </lineage>
</organism>
<name>A0A0R0DBI7_9GAMM</name>
<evidence type="ECO:0000256" key="1">
    <source>
        <dbReference type="ARBA" id="ARBA00004811"/>
    </source>
</evidence>
<feature type="domain" description="Enolpyruvate transferase" evidence="9">
    <location>
        <begin position="11"/>
        <end position="423"/>
    </location>
</feature>
<dbReference type="Proteomes" id="UP000050956">
    <property type="component" value="Unassembled WGS sequence"/>
</dbReference>
<dbReference type="InterPro" id="IPR023193">
    <property type="entry name" value="EPSP_synthase_CS"/>
</dbReference>
<evidence type="ECO:0000256" key="3">
    <source>
        <dbReference type="ARBA" id="ARBA00022490"/>
    </source>
</evidence>
<dbReference type="GO" id="GO:0009423">
    <property type="term" value="P:chorismate biosynthetic process"/>
    <property type="evidence" value="ECO:0007669"/>
    <property type="project" value="UniProtKB-UniRule"/>
</dbReference>
<feature type="binding site" evidence="8">
    <location>
        <position position="320"/>
    </location>
    <ligand>
        <name>3-phosphoshikimate</name>
        <dbReference type="ChEBI" id="CHEBI:145989"/>
    </ligand>
</feature>
<dbReference type="GO" id="GO:0008652">
    <property type="term" value="P:amino acid biosynthetic process"/>
    <property type="evidence" value="ECO:0007669"/>
    <property type="project" value="UniProtKB-KW"/>
</dbReference>
<dbReference type="OrthoDB" id="9809920at2"/>
<keyword evidence="6 8" id="KW-0057">Aromatic amino acid biosynthesis</keyword>
<dbReference type="FunFam" id="3.65.10.10:FF:000005">
    <property type="entry name" value="3-phosphoshikimate 1-carboxyvinyltransferase"/>
    <property type="match status" value="1"/>
</dbReference>
<keyword evidence="4 8" id="KW-0028">Amino-acid biosynthesis</keyword>
<dbReference type="Pfam" id="PF00275">
    <property type="entry name" value="EPSP_synthase"/>
    <property type="match status" value="1"/>
</dbReference>
<evidence type="ECO:0000313" key="10">
    <source>
        <dbReference type="EMBL" id="KRG75246.1"/>
    </source>
</evidence>
<comment type="subunit">
    <text evidence="8">Monomer.</text>
</comment>
<comment type="caution">
    <text evidence="10">The sequence shown here is derived from an EMBL/GenBank/DDBJ whole genome shotgun (WGS) entry which is preliminary data.</text>
</comment>
<feature type="binding site" evidence="8">
    <location>
        <position position="174"/>
    </location>
    <ligand>
        <name>3-phosphoshikimate</name>
        <dbReference type="ChEBI" id="CHEBI:145989"/>
    </ligand>
</feature>